<protein>
    <recommendedName>
        <fullName evidence="2">RING-type domain-containing protein</fullName>
    </recommendedName>
</protein>
<evidence type="ECO:0000256" key="1">
    <source>
        <dbReference type="PROSITE-ProRule" id="PRU00175"/>
    </source>
</evidence>
<comment type="caution">
    <text evidence="3">The sequence shown here is derived from an EMBL/GenBank/DDBJ whole genome shotgun (WGS) entry which is preliminary data.</text>
</comment>
<dbReference type="VEuPathDB" id="AmoebaDB:EHI5A_071190"/>
<evidence type="ECO:0000313" key="4">
    <source>
        <dbReference type="Proteomes" id="UP000078387"/>
    </source>
</evidence>
<dbReference type="SUPFAM" id="SSF57850">
    <property type="entry name" value="RING/U-box"/>
    <property type="match status" value="1"/>
</dbReference>
<dbReference type="AlphaFoldDB" id="A0A5K1VGL7"/>
<proteinExistence type="predicted"/>
<dbReference type="GO" id="GO:0008270">
    <property type="term" value="F:zinc ion binding"/>
    <property type="evidence" value="ECO:0007669"/>
    <property type="project" value="UniProtKB-KW"/>
</dbReference>
<dbReference type="CDD" id="cd16448">
    <property type="entry name" value="RING-H2"/>
    <property type="match status" value="1"/>
</dbReference>
<dbReference type="VEuPathDB" id="AmoebaDB:EHI_146580"/>
<dbReference type="Gene3D" id="3.30.40.10">
    <property type="entry name" value="Zinc/RING finger domain, C3HC4 (zinc finger)"/>
    <property type="match status" value="1"/>
</dbReference>
<dbReference type="OMA" id="MVVINIC"/>
<organism evidence="3 4">
    <name type="scientific">Entamoeba histolytica</name>
    <dbReference type="NCBI Taxonomy" id="5759"/>
    <lineage>
        <taxon>Eukaryota</taxon>
        <taxon>Amoebozoa</taxon>
        <taxon>Evosea</taxon>
        <taxon>Archamoebae</taxon>
        <taxon>Mastigamoebida</taxon>
        <taxon>Entamoebidae</taxon>
        <taxon>Entamoeba</taxon>
    </lineage>
</organism>
<dbReference type="PROSITE" id="PS50089">
    <property type="entry name" value="ZF_RING_2"/>
    <property type="match status" value="1"/>
</dbReference>
<dbReference type="EMBL" id="BDEQ01000001">
    <property type="protein sequence ID" value="GAT98583.1"/>
    <property type="molecule type" value="Genomic_DNA"/>
</dbReference>
<dbReference type="InterPro" id="IPR013083">
    <property type="entry name" value="Znf_RING/FYVE/PHD"/>
</dbReference>
<accession>A0A5K1VGL7</accession>
<gene>
    <name evidence="3" type="ORF">CL6EHI_146580</name>
</gene>
<evidence type="ECO:0000313" key="3">
    <source>
        <dbReference type="EMBL" id="GAT98583.1"/>
    </source>
</evidence>
<dbReference type="Proteomes" id="UP000078387">
    <property type="component" value="Unassembled WGS sequence"/>
</dbReference>
<keyword evidence="1" id="KW-0862">Zinc</keyword>
<reference evidence="3 4" key="1">
    <citation type="submission" date="2016-05" db="EMBL/GenBank/DDBJ databases">
        <title>First whole genome sequencing of Entamoeba histolytica HM1:IMSS-clone-6.</title>
        <authorList>
            <person name="Mukherjee Avik.K."/>
            <person name="Izumyama S."/>
            <person name="Nakada-Tsukui K."/>
            <person name="Nozaki T."/>
        </authorList>
    </citation>
    <scope>NUCLEOTIDE SEQUENCE [LARGE SCALE GENOMIC DNA]</scope>
    <source>
        <strain evidence="3 4">HM1:IMSS clone 6</strain>
    </source>
</reference>
<dbReference type="InterPro" id="IPR001841">
    <property type="entry name" value="Znf_RING"/>
</dbReference>
<dbReference type="VEuPathDB" id="AmoebaDB:KM1_308440"/>
<sequence length="214" mass="24757">MNKSIESILEGNNTNKIEELKELSNQGEVLSLLYKMKEYEIFRNILNERTKEEIENYQEMIIINICSYPINDNELEKFFELLINKEIENEIIIRNIQIGSYKNKKGKEQHIQILKIFHRSYNNFLNKSQLFHLHFNELNSIITTPPKPGFSQLQSYPTVTVKGTCLICKNSLFDGQPVTIYPCGHGIHSACSDYINDTSLVCRYCVALSSSPLI</sequence>
<name>A0A5K1VGL7_ENTHI</name>
<evidence type="ECO:0000259" key="2">
    <source>
        <dbReference type="PROSITE" id="PS50089"/>
    </source>
</evidence>
<keyword evidence="1" id="KW-0863">Zinc-finger</keyword>
<feature type="domain" description="RING-type" evidence="2">
    <location>
        <begin position="165"/>
        <end position="205"/>
    </location>
</feature>
<keyword evidence="1" id="KW-0479">Metal-binding</keyword>